<dbReference type="EMBL" id="BMER01000001">
    <property type="protein sequence ID" value="GGG75003.1"/>
    <property type="molecule type" value="Genomic_DNA"/>
</dbReference>
<dbReference type="Gene3D" id="3.40.1010.10">
    <property type="entry name" value="Cobalt-precorrin-4 Transmethylase, Domain 1"/>
    <property type="match status" value="1"/>
</dbReference>
<evidence type="ECO:0000259" key="2">
    <source>
        <dbReference type="Pfam" id="PF00590"/>
    </source>
</evidence>
<keyword evidence="4" id="KW-1185">Reference proteome</keyword>
<accession>A0A917M2G7</accession>
<dbReference type="InterPro" id="IPR035996">
    <property type="entry name" value="4pyrrol_Methylase_sf"/>
</dbReference>
<sequence length="244" mass="27436">MRYSLLKNMGNADYATIKALKRIQSGDIIWPDAHVDHTILRHIKETCRICNSMEEVFRLCRRMDKKDLQIVRMTEERDSSSLRERFESAVFQASGFDVEILPGISNINRITATGSFPLTVRGRNESFWVWDGAPFSMGKTFDASLWEQVAATNATMAIVNPPARHLFKGLCAIATHRHAHTPVFFCNKNGQYTVVSLEQVVALGAFDWSACHLLVVNPSPRSIPRMELAHSTTAMVPEERGIAS</sequence>
<dbReference type="InterPro" id="IPR000878">
    <property type="entry name" value="4pyrrol_Mease"/>
</dbReference>
<gene>
    <name evidence="3" type="ORF">GCM10007415_03230</name>
</gene>
<dbReference type="PANTHER" id="PTHR45790">
    <property type="entry name" value="SIROHEME SYNTHASE-RELATED"/>
    <property type="match status" value="1"/>
</dbReference>
<reference evidence="3" key="2">
    <citation type="submission" date="2020-09" db="EMBL/GenBank/DDBJ databases">
        <authorList>
            <person name="Sun Q."/>
            <person name="Zhou Y."/>
        </authorList>
    </citation>
    <scope>NUCLEOTIDE SEQUENCE</scope>
    <source>
        <strain evidence="3">CGMCC 1.12195</strain>
    </source>
</reference>
<name>A0A917M2G7_9SPHI</name>
<dbReference type="GO" id="GO:0004851">
    <property type="term" value="F:uroporphyrin-III C-methyltransferase activity"/>
    <property type="evidence" value="ECO:0007669"/>
    <property type="project" value="TreeGrafter"/>
</dbReference>
<feature type="domain" description="Tetrapyrrole methylase" evidence="2">
    <location>
        <begin position="9"/>
        <end position="188"/>
    </location>
</feature>
<protein>
    <recommendedName>
        <fullName evidence="2">Tetrapyrrole methylase domain-containing protein</fullName>
    </recommendedName>
</protein>
<organism evidence="3 4">
    <name type="scientific">Parapedobacter pyrenivorans</name>
    <dbReference type="NCBI Taxonomy" id="1305674"/>
    <lineage>
        <taxon>Bacteria</taxon>
        <taxon>Pseudomonadati</taxon>
        <taxon>Bacteroidota</taxon>
        <taxon>Sphingobacteriia</taxon>
        <taxon>Sphingobacteriales</taxon>
        <taxon>Sphingobacteriaceae</taxon>
        <taxon>Parapedobacter</taxon>
    </lineage>
</organism>
<dbReference type="PANTHER" id="PTHR45790:SF3">
    <property type="entry name" value="S-ADENOSYL-L-METHIONINE-DEPENDENT UROPORPHYRINOGEN III METHYLTRANSFERASE, CHLOROPLASTIC"/>
    <property type="match status" value="1"/>
</dbReference>
<evidence type="ECO:0000256" key="1">
    <source>
        <dbReference type="ARBA" id="ARBA00023244"/>
    </source>
</evidence>
<proteinExistence type="predicted"/>
<keyword evidence="1" id="KW-0627">Porphyrin biosynthesis</keyword>
<dbReference type="GO" id="GO:0019354">
    <property type="term" value="P:siroheme biosynthetic process"/>
    <property type="evidence" value="ECO:0007669"/>
    <property type="project" value="TreeGrafter"/>
</dbReference>
<dbReference type="Proteomes" id="UP000660862">
    <property type="component" value="Unassembled WGS sequence"/>
</dbReference>
<dbReference type="AlphaFoldDB" id="A0A917M2G7"/>
<evidence type="ECO:0000313" key="4">
    <source>
        <dbReference type="Proteomes" id="UP000660862"/>
    </source>
</evidence>
<dbReference type="InterPro" id="IPR050161">
    <property type="entry name" value="Siro_Cobalamin_biosynth"/>
</dbReference>
<dbReference type="Pfam" id="PF00590">
    <property type="entry name" value="TP_methylase"/>
    <property type="match status" value="1"/>
</dbReference>
<dbReference type="RefSeq" id="WP_188504195.1">
    <property type="nucleotide sequence ID" value="NZ_BMER01000001.1"/>
</dbReference>
<dbReference type="InterPro" id="IPR014777">
    <property type="entry name" value="4pyrrole_Mease_sub1"/>
</dbReference>
<evidence type="ECO:0000313" key="3">
    <source>
        <dbReference type="EMBL" id="GGG75003.1"/>
    </source>
</evidence>
<reference evidence="3" key="1">
    <citation type="journal article" date="2014" name="Int. J. Syst. Evol. Microbiol.">
        <title>Complete genome sequence of Corynebacterium casei LMG S-19264T (=DSM 44701T), isolated from a smear-ripened cheese.</title>
        <authorList>
            <consortium name="US DOE Joint Genome Institute (JGI-PGF)"/>
            <person name="Walter F."/>
            <person name="Albersmeier A."/>
            <person name="Kalinowski J."/>
            <person name="Ruckert C."/>
        </authorList>
    </citation>
    <scope>NUCLEOTIDE SEQUENCE</scope>
    <source>
        <strain evidence="3">CGMCC 1.12195</strain>
    </source>
</reference>
<comment type="caution">
    <text evidence="3">The sequence shown here is derived from an EMBL/GenBank/DDBJ whole genome shotgun (WGS) entry which is preliminary data.</text>
</comment>
<dbReference type="SUPFAM" id="SSF53790">
    <property type="entry name" value="Tetrapyrrole methylase"/>
    <property type="match status" value="1"/>
</dbReference>